<dbReference type="GeneID" id="39984465"/>
<feature type="region of interest" description="Disordered" evidence="1">
    <location>
        <begin position="87"/>
        <end position="173"/>
    </location>
</feature>
<feature type="compositionally biased region" description="Basic residues" evidence="1">
    <location>
        <begin position="128"/>
        <end position="139"/>
    </location>
</feature>
<organism evidence="2 3">
    <name type="scientific">Trypanosoma theileri</name>
    <dbReference type="NCBI Taxonomy" id="67003"/>
    <lineage>
        <taxon>Eukaryota</taxon>
        <taxon>Discoba</taxon>
        <taxon>Euglenozoa</taxon>
        <taxon>Kinetoplastea</taxon>
        <taxon>Metakinetoplastina</taxon>
        <taxon>Trypanosomatida</taxon>
        <taxon>Trypanosomatidae</taxon>
        <taxon>Trypanosoma</taxon>
    </lineage>
</organism>
<accession>A0A1X0NYZ4</accession>
<evidence type="ECO:0000313" key="2">
    <source>
        <dbReference type="EMBL" id="ORC89926.1"/>
    </source>
</evidence>
<dbReference type="STRING" id="67003.A0A1X0NYZ4"/>
<dbReference type="RefSeq" id="XP_028883992.1">
    <property type="nucleotide sequence ID" value="XM_029024685.1"/>
</dbReference>
<sequence>MEAEINEKSAAETNTILFALAECCKRYAVGRNTVRSVRVMFTESEMALRQAADPSAYRELTRGELRRRVEREVKDVEETRHAVVEERRKVRVLKKREKRSQMKSGGSSDDDNDNDNGEEEEGSAAGRRGGKKTSKHKKVTKESSSDKSKKKQPRNTKRKKYYTLTKKDLYGDE</sequence>
<dbReference type="AlphaFoldDB" id="A0A1X0NYZ4"/>
<dbReference type="Proteomes" id="UP000192257">
    <property type="component" value="Unassembled WGS sequence"/>
</dbReference>
<evidence type="ECO:0000313" key="3">
    <source>
        <dbReference type="Proteomes" id="UP000192257"/>
    </source>
</evidence>
<feature type="compositionally biased region" description="Acidic residues" evidence="1">
    <location>
        <begin position="108"/>
        <end position="122"/>
    </location>
</feature>
<dbReference type="VEuPathDB" id="TriTrypDB:TM35_000101940"/>
<feature type="compositionally biased region" description="Basic residues" evidence="1">
    <location>
        <begin position="89"/>
        <end position="98"/>
    </location>
</feature>
<name>A0A1X0NYZ4_9TRYP</name>
<comment type="caution">
    <text evidence="2">The sequence shown here is derived from an EMBL/GenBank/DDBJ whole genome shotgun (WGS) entry which is preliminary data.</text>
</comment>
<keyword evidence="3" id="KW-1185">Reference proteome</keyword>
<proteinExistence type="predicted"/>
<feature type="compositionally biased region" description="Basic residues" evidence="1">
    <location>
        <begin position="148"/>
        <end position="161"/>
    </location>
</feature>
<dbReference type="OrthoDB" id="10660010at2759"/>
<evidence type="ECO:0000256" key="1">
    <source>
        <dbReference type="SAM" id="MobiDB-lite"/>
    </source>
</evidence>
<reference evidence="2 3" key="1">
    <citation type="submission" date="2017-03" db="EMBL/GenBank/DDBJ databases">
        <title>An alternative strategy for trypanosome survival in the mammalian bloodstream revealed through genome and transcriptome analysis of the ubiquitous bovine parasite Trypanosoma (Megatrypanum) theileri.</title>
        <authorList>
            <person name="Kelly S."/>
            <person name="Ivens A."/>
            <person name="Mott A."/>
            <person name="O'Neill E."/>
            <person name="Emms D."/>
            <person name="Macleod O."/>
            <person name="Voorheis P."/>
            <person name="Matthews J."/>
            <person name="Matthews K."/>
            <person name="Carrington M."/>
        </authorList>
    </citation>
    <scope>NUCLEOTIDE SEQUENCE [LARGE SCALE GENOMIC DNA]</scope>
    <source>
        <strain evidence="2">Edinburgh</strain>
    </source>
</reference>
<protein>
    <submittedName>
        <fullName evidence="2">Uncharacterized protein</fullName>
    </submittedName>
</protein>
<gene>
    <name evidence="2" type="ORF">TM35_000101940</name>
</gene>
<dbReference type="EMBL" id="NBCO01000010">
    <property type="protein sequence ID" value="ORC89926.1"/>
    <property type="molecule type" value="Genomic_DNA"/>
</dbReference>